<keyword evidence="1" id="KW-0238">DNA-binding</keyword>
<dbReference type="Gene3D" id="1.10.10.10">
    <property type="entry name" value="Winged helix-like DNA-binding domain superfamily/Winged helix DNA-binding domain"/>
    <property type="match status" value="1"/>
</dbReference>
<sequence length="152" mass="16822">MNASEGPAERHPIGYWLKLVDRLIDQGFDAVLGSAAVTPRHWQILNLLETGPATYAEIDDEAALYLAPHMPTVRPVVDDLCNRGWATPVTPDRVTLTETGVKALTDIQSRVGADRQRITEGITDDEYRAAVEVLARMATNLGWREERDMGPV</sequence>
<dbReference type="EMBL" id="LT629791">
    <property type="protein sequence ID" value="SDU61018.1"/>
    <property type="molecule type" value="Genomic_DNA"/>
</dbReference>
<keyword evidence="2" id="KW-1185">Reference proteome</keyword>
<name>A0A1H2JXY3_9ACTN</name>
<organism evidence="1 2">
    <name type="scientific">Jiangella alkaliphila</name>
    <dbReference type="NCBI Taxonomy" id="419479"/>
    <lineage>
        <taxon>Bacteria</taxon>
        <taxon>Bacillati</taxon>
        <taxon>Actinomycetota</taxon>
        <taxon>Actinomycetes</taxon>
        <taxon>Jiangellales</taxon>
        <taxon>Jiangellaceae</taxon>
        <taxon>Jiangella</taxon>
    </lineage>
</organism>
<dbReference type="SUPFAM" id="SSF46785">
    <property type="entry name" value="Winged helix' DNA-binding domain"/>
    <property type="match status" value="1"/>
</dbReference>
<evidence type="ECO:0000313" key="1">
    <source>
        <dbReference type="EMBL" id="SDU61018.1"/>
    </source>
</evidence>
<dbReference type="InterPro" id="IPR036390">
    <property type="entry name" value="WH_DNA-bd_sf"/>
</dbReference>
<evidence type="ECO:0000313" key="2">
    <source>
        <dbReference type="Proteomes" id="UP000182977"/>
    </source>
</evidence>
<gene>
    <name evidence="1" type="ORF">SAMN04488563_3181</name>
</gene>
<accession>A0A1H2JXY3</accession>
<protein>
    <submittedName>
        <fullName evidence="1">DNA-binding transcriptional regulator, MarR family</fullName>
    </submittedName>
</protein>
<dbReference type="Proteomes" id="UP000182977">
    <property type="component" value="Chromosome I"/>
</dbReference>
<dbReference type="OrthoDB" id="3697068at2"/>
<proteinExistence type="predicted"/>
<reference evidence="2" key="1">
    <citation type="submission" date="2016-10" db="EMBL/GenBank/DDBJ databases">
        <authorList>
            <person name="Varghese N."/>
            <person name="Submissions S."/>
        </authorList>
    </citation>
    <scope>NUCLEOTIDE SEQUENCE [LARGE SCALE GENOMIC DNA]</scope>
    <source>
        <strain evidence="2">DSM 45079</strain>
    </source>
</reference>
<dbReference type="InterPro" id="IPR036388">
    <property type="entry name" value="WH-like_DNA-bd_sf"/>
</dbReference>
<dbReference type="AlphaFoldDB" id="A0A1H2JXY3"/>
<dbReference type="RefSeq" id="WP_046769845.1">
    <property type="nucleotide sequence ID" value="NZ_LBMC01000013.1"/>
</dbReference>
<dbReference type="GO" id="GO:0003677">
    <property type="term" value="F:DNA binding"/>
    <property type="evidence" value="ECO:0007669"/>
    <property type="project" value="UniProtKB-KW"/>
</dbReference>
<dbReference type="STRING" id="419479.SAMN04488563_3181"/>